<dbReference type="GeneID" id="25989027"/>
<dbReference type="EMBL" id="ALBS01000310">
    <property type="protein sequence ID" value="EJT46033.1"/>
    <property type="molecule type" value="Genomic_DNA"/>
</dbReference>
<evidence type="ECO:0000256" key="1">
    <source>
        <dbReference type="SAM" id="MobiDB-lite"/>
    </source>
</evidence>
<dbReference type="HOGENOM" id="CLU_1054443_0_0_1"/>
<dbReference type="VEuPathDB" id="FungiDB:A1Q1_05515"/>
<dbReference type="RefSeq" id="XP_014177667.1">
    <property type="nucleotide sequence ID" value="XM_014322192.1"/>
</dbReference>
<feature type="region of interest" description="Disordered" evidence="1">
    <location>
        <begin position="120"/>
        <end position="144"/>
    </location>
</feature>
<evidence type="ECO:0000313" key="3">
    <source>
        <dbReference type="Proteomes" id="UP000002748"/>
    </source>
</evidence>
<protein>
    <submittedName>
        <fullName evidence="2">Uncharacterized protein</fullName>
    </submittedName>
</protein>
<dbReference type="Proteomes" id="UP000002748">
    <property type="component" value="Unassembled WGS sequence"/>
</dbReference>
<gene>
    <name evidence="2" type="ORF">A1Q1_05515</name>
</gene>
<accession>J5Q8K3</accession>
<dbReference type="OrthoDB" id="2572232at2759"/>
<reference evidence="2 3" key="1">
    <citation type="journal article" date="2012" name="Eukaryot. Cell">
        <title>Draft genome sequence of CBS 2479, the standard type strain of Trichosporon asahii.</title>
        <authorList>
            <person name="Yang R.Y."/>
            <person name="Li H.T."/>
            <person name="Zhu H."/>
            <person name="Zhou G.P."/>
            <person name="Wang M."/>
            <person name="Wang L."/>
        </authorList>
    </citation>
    <scope>NUCLEOTIDE SEQUENCE [LARGE SCALE GENOMIC DNA]</scope>
    <source>
        <strain evidence="3">ATCC 90039 / CBS 2479 / JCM 2466 / KCTC 7840 / NCYC 2677 / UAMH 7654</strain>
    </source>
</reference>
<proteinExistence type="predicted"/>
<feature type="compositionally biased region" description="Low complexity" evidence="1">
    <location>
        <begin position="126"/>
        <end position="138"/>
    </location>
</feature>
<organism evidence="2 3">
    <name type="scientific">Trichosporon asahii var. asahii (strain ATCC 90039 / CBS 2479 / JCM 2466 / KCTC 7840 / NBRC 103889/ NCYC 2677 / UAMH 7654)</name>
    <name type="common">Yeast</name>
    <dbReference type="NCBI Taxonomy" id="1186058"/>
    <lineage>
        <taxon>Eukaryota</taxon>
        <taxon>Fungi</taxon>
        <taxon>Dikarya</taxon>
        <taxon>Basidiomycota</taxon>
        <taxon>Agaricomycotina</taxon>
        <taxon>Tremellomycetes</taxon>
        <taxon>Trichosporonales</taxon>
        <taxon>Trichosporonaceae</taxon>
        <taxon>Trichosporon</taxon>
    </lineage>
</organism>
<comment type="caution">
    <text evidence="2">The sequence shown here is derived from an EMBL/GenBank/DDBJ whole genome shotgun (WGS) entry which is preliminary data.</text>
</comment>
<dbReference type="KEGG" id="tasa:A1Q1_05515"/>
<sequence length="264" mass="28023">MDGYIPMRDRQGFVKSDGWKVPQFWEIERSGVGKSGQLAGLAVEGGKGVDGAAEDSRAIGVGAGVQSANGAEGPGGLGSTPKADVKGEEEWVETTETDGREAERIGGQMVDVGQRATLPAPSADSAVGPTAATVTAGEPAPPQDIDKQSYGARDLLEMPPLDQVTPVSIIPAPEEIVLPAKPLSSIPYFPNFVSYRKEQFEVRPPRFADPESVRSLAGESVDVVFAIRMPSERIECPPGVDEEDLEVVREWGGLELGVTKVEIR</sequence>
<name>J5Q8K3_TRIAS</name>
<feature type="region of interest" description="Disordered" evidence="1">
    <location>
        <begin position="65"/>
        <end position="88"/>
    </location>
</feature>
<evidence type="ECO:0000313" key="2">
    <source>
        <dbReference type="EMBL" id="EJT46033.1"/>
    </source>
</evidence>
<dbReference type="AlphaFoldDB" id="J5Q8K3"/>